<reference evidence="1" key="3">
    <citation type="submission" date="2023-05" db="EMBL/GenBank/DDBJ databases">
        <authorList>
            <person name="Smith C.H."/>
        </authorList>
    </citation>
    <scope>NUCLEOTIDE SEQUENCE</scope>
    <source>
        <strain evidence="1">CHS0354</strain>
        <tissue evidence="1">Mantle</tissue>
    </source>
</reference>
<reference evidence="1" key="1">
    <citation type="journal article" date="2021" name="Genome Biol. Evol.">
        <title>A High-Quality Reference Genome for a Parasitic Bivalve with Doubly Uniparental Inheritance (Bivalvia: Unionida).</title>
        <authorList>
            <person name="Smith C.H."/>
        </authorList>
    </citation>
    <scope>NUCLEOTIDE SEQUENCE</scope>
    <source>
        <strain evidence="1">CHS0354</strain>
    </source>
</reference>
<accession>A0AAE0VVQ1</accession>
<dbReference type="Proteomes" id="UP001195483">
    <property type="component" value="Unassembled WGS sequence"/>
</dbReference>
<dbReference type="AlphaFoldDB" id="A0AAE0VVQ1"/>
<comment type="caution">
    <text evidence="1">The sequence shown here is derived from an EMBL/GenBank/DDBJ whole genome shotgun (WGS) entry which is preliminary data.</text>
</comment>
<protein>
    <submittedName>
        <fullName evidence="1">Uncharacterized protein</fullName>
    </submittedName>
</protein>
<dbReference type="EMBL" id="JAEAOA010001196">
    <property type="protein sequence ID" value="KAK3591734.1"/>
    <property type="molecule type" value="Genomic_DNA"/>
</dbReference>
<name>A0AAE0VVQ1_9BIVA</name>
<organism evidence="1 2">
    <name type="scientific">Potamilus streckersoni</name>
    <dbReference type="NCBI Taxonomy" id="2493646"/>
    <lineage>
        <taxon>Eukaryota</taxon>
        <taxon>Metazoa</taxon>
        <taxon>Spiralia</taxon>
        <taxon>Lophotrochozoa</taxon>
        <taxon>Mollusca</taxon>
        <taxon>Bivalvia</taxon>
        <taxon>Autobranchia</taxon>
        <taxon>Heteroconchia</taxon>
        <taxon>Palaeoheterodonta</taxon>
        <taxon>Unionida</taxon>
        <taxon>Unionoidea</taxon>
        <taxon>Unionidae</taxon>
        <taxon>Ambleminae</taxon>
        <taxon>Lampsilini</taxon>
        <taxon>Potamilus</taxon>
    </lineage>
</organism>
<keyword evidence="2" id="KW-1185">Reference proteome</keyword>
<reference evidence="1" key="2">
    <citation type="journal article" date="2021" name="Genome Biol. Evol.">
        <title>Developing a high-quality reference genome for a parasitic bivalve with doubly uniparental inheritance (Bivalvia: Unionida).</title>
        <authorList>
            <person name="Smith C.H."/>
        </authorList>
    </citation>
    <scope>NUCLEOTIDE SEQUENCE</scope>
    <source>
        <strain evidence="1">CHS0354</strain>
        <tissue evidence="1">Mantle</tissue>
    </source>
</reference>
<proteinExistence type="predicted"/>
<evidence type="ECO:0000313" key="1">
    <source>
        <dbReference type="EMBL" id="KAK3591734.1"/>
    </source>
</evidence>
<evidence type="ECO:0000313" key="2">
    <source>
        <dbReference type="Proteomes" id="UP001195483"/>
    </source>
</evidence>
<sequence length="149" mass="17237">MEERENFYRFSSLLLDVGARVLREVFTFHHLGSNTLAAYLSLNKNRLTQLPEESVIRNVLFAHVSSSSLDNTTFKRETTDLTTIYNRLISPIPATQFAPNDLQQMIDKELKGPLQPDLENEITNMREKIEVWQRYGKNYVLGIPLTCVF</sequence>
<gene>
    <name evidence="1" type="ORF">CHS0354_019504</name>
</gene>